<keyword evidence="3 4" id="KW-0408">Iron</keyword>
<dbReference type="PANTHER" id="PTHR33546">
    <property type="entry name" value="LARGE, MULTIFUNCTIONAL SECRETED PROTEIN-RELATED"/>
    <property type="match status" value="1"/>
</dbReference>
<evidence type="ECO:0000256" key="4">
    <source>
        <dbReference type="PROSITE-ProRule" id="PRU00433"/>
    </source>
</evidence>
<dbReference type="Gene3D" id="2.120.10.30">
    <property type="entry name" value="TolB, C-terminal domain"/>
    <property type="match status" value="1"/>
</dbReference>
<sequence length="1113" mass="124279" precursor="true">MKKSLIPSPVWSINQVLLAVFCLTAAVTNFQEVRAADVPLELPPGFRATLFAADNIAPSVQCMTTDSQGRIVVSGPGYIHTLIDADHDGLAESFEVFANGPASVAQGLCFDGTRLYCIGDDGIMLYLDEDGDGKADGEAELIYRCRTGGEHFAHAIRKGPDGWYYLIQGNETGIDETLIDNASSPIRKPDAGLLLRFSPNFSELQVLSDGYRNAYDFDFNSVGDLFAYDSDGERDISLPWYRPTRVFNSVSGMNHGWVSRSWKRPNYFLEMSPTMVETGRGSPTGVVSYQHRQFPEEFRNTLFVLDWTYGRVIAVKMKRQGASWQAQSREFAKGISPYGFAPTDAVVGADGALYISAGGRGTQGSVFRITYENADGSDQTSVQKVLPPIERVLQADQPLEAWSRARWEPLTKTLGEEAFLRAALDRSRSVPERLRAIEVLTEKFQGPDVDFMKSMERETDRELRARTAWSYGRSDAGKPDLLTLQPYLNDESPAVVRSALEGLITCPAETLVGFESEIAKCLGHEDHVVRFLAVQVATRMSDNSFRAVGDAARTSGWPESILMAWAFVDRGYVGHPYGWHDIGTAALSRLKDPQLQLNAVLLIQHSFGGFGDSPAHSGVFDGYMPRLPLNQEESQLADLQQAIEQVYPTGNATLDWELGRLTAMLTAESPVLLEKILQNITSESDPISDIHHLIITATITTPRSPDQTNQIATALLELHEKLEQRKLAIDRNWEPRVKEMYEALSARDPELSKTVANHAKFGRPEHNLFVDAMQGEVRDQAIALFLERVQSGEIDLSVDLLSRFGEQNSQEVLELARESIDNDLLHGTALNILAEKNFPEDREVILDGLSSDELDIAAGCLEATTAWKDYSPNDLAALVRLLNRLASLEGVEAMWNETLNQLDPMAVKLLEERQQEVDLPRPSESIAGAEMSHRELAKLWADWMETEFPETTITLDNRTGNDAWAEMRERLYSIDWTTGQRALGEELYVKKQCNQCHNGRNAVGPNLEGVTNRFSQQDLMEAIVNPHKDVSSRYRSTLITTMEGKTYNGIIIYESIDGLLLRDTSHRTIRIEADNIEFRKQLDKSLMPENLLKDCTDQDLANLYAYIKNLGKQ</sequence>
<dbReference type="InterPro" id="IPR016024">
    <property type="entry name" value="ARM-type_fold"/>
</dbReference>
<proteinExistence type="predicted"/>
<dbReference type="OrthoDB" id="223239at2"/>
<dbReference type="InterPro" id="IPR055557">
    <property type="entry name" value="DUF7133"/>
</dbReference>
<dbReference type="RefSeq" id="WP_146504217.1">
    <property type="nucleotide sequence ID" value="NZ_SJPG01000001.1"/>
</dbReference>
<feature type="chain" id="PRO_5023119045" description="Cytochrome c domain-containing protein" evidence="5">
    <location>
        <begin position="20"/>
        <end position="1113"/>
    </location>
</feature>
<dbReference type="PANTHER" id="PTHR33546:SF1">
    <property type="entry name" value="LARGE, MULTIFUNCTIONAL SECRETED PROTEIN"/>
    <property type="match status" value="1"/>
</dbReference>
<reference evidence="7 8" key="1">
    <citation type="submission" date="2019-02" db="EMBL/GenBank/DDBJ databases">
        <title>Deep-cultivation of Planctomycetes and their phenomic and genomic characterization uncovers novel biology.</title>
        <authorList>
            <person name="Wiegand S."/>
            <person name="Jogler M."/>
            <person name="Boedeker C."/>
            <person name="Pinto D."/>
            <person name="Vollmers J."/>
            <person name="Rivas-Marin E."/>
            <person name="Kohn T."/>
            <person name="Peeters S.H."/>
            <person name="Heuer A."/>
            <person name="Rast P."/>
            <person name="Oberbeckmann S."/>
            <person name="Bunk B."/>
            <person name="Jeske O."/>
            <person name="Meyerdierks A."/>
            <person name="Storesund J.E."/>
            <person name="Kallscheuer N."/>
            <person name="Luecker S."/>
            <person name="Lage O.M."/>
            <person name="Pohl T."/>
            <person name="Merkel B.J."/>
            <person name="Hornburger P."/>
            <person name="Mueller R.-W."/>
            <person name="Bruemmer F."/>
            <person name="Labrenz M."/>
            <person name="Spormann A.M."/>
            <person name="Op Den Camp H."/>
            <person name="Overmann J."/>
            <person name="Amann R."/>
            <person name="Jetten M.S.M."/>
            <person name="Mascher T."/>
            <person name="Medema M.H."/>
            <person name="Devos D.P."/>
            <person name="Kaster A.-K."/>
            <person name="Ovreas L."/>
            <person name="Rohde M."/>
            <person name="Galperin M.Y."/>
            <person name="Jogler C."/>
        </authorList>
    </citation>
    <scope>NUCLEOTIDE SEQUENCE [LARGE SCALE GENOMIC DNA]</scope>
    <source>
        <strain evidence="7 8">Pan54</strain>
    </source>
</reference>
<protein>
    <recommendedName>
        <fullName evidence="6">Cytochrome c domain-containing protein</fullName>
    </recommendedName>
</protein>
<evidence type="ECO:0000259" key="6">
    <source>
        <dbReference type="PROSITE" id="PS51007"/>
    </source>
</evidence>
<keyword evidence="1 4" id="KW-0349">Heme</keyword>
<name>A0A5C5XI22_9PLAN</name>
<organism evidence="7 8">
    <name type="scientific">Rubinisphaera italica</name>
    <dbReference type="NCBI Taxonomy" id="2527969"/>
    <lineage>
        <taxon>Bacteria</taxon>
        <taxon>Pseudomonadati</taxon>
        <taxon>Planctomycetota</taxon>
        <taxon>Planctomycetia</taxon>
        <taxon>Planctomycetales</taxon>
        <taxon>Planctomycetaceae</taxon>
        <taxon>Rubinisphaera</taxon>
    </lineage>
</organism>
<dbReference type="InterPro" id="IPR011041">
    <property type="entry name" value="Quinoprot_gluc/sorb_DH_b-prop"/>
</dbReference>
<evidence type="ECO:0000256" key="5">
    <source>
        <dbReference type="SAM" id="SignalP"/>
    </source>
</evidence>
<dbReference type="InterPro" id="IPR009056">
    <property type="entry name" value="Cyt_c-like_dom"/>
</dbReference>
<evidence type="ECO:0000313" key="8">
    <source>
        <dbReference type="Proteomes" id="UP000316095"/>
    </source>
</evidence>
<dbReference type="Gene3D" id="1.10.760.10">
    <property type="entry name" value="Cytochrome c-like domain"/>
    <property type="match status" value="1"/>
</dbReference>
<evidence type="ECO:0000256" key="1">
    <source>
        <dbReference type="ARBA" id="ARBA00022617"/>
    </source>
</evidence>
<dbReference type="EMBL" id="SJPG01000001">
    <property type="protein sequence ID" value="TWT62348.1"/>
    <property type="molecule type" value="Genomic_DNA"/>
</dbReference>
<feature type="domain" description="Cytochrome c" evidence="6">
    <location>
        <begin position="979"/>
        <end position="1111"/>
    </location>
</feature>
<keyword evidence="2 4" id="KW-0479">Metal-binding</keyword>
<keyword evidence="5" id="KW-0732">Signal</keyword>
<keyword evidence="8" id="KW-1185">Reference proteome</keyword>
<gene>
    <name evidence="7" type="ORF">Pan54_30890</name>
</gene>
<dbReference type="InterPro" id="IPR013427">
    <property type="entry name" value="Haem-bd_dom_put"/>
</dbReference>
<evidence type="ECO:0000256" key="3">
    <source>
        <dbReference type="ARBA" id="ARBA00023004"/>
    </source>
</evidence>
<comment type="caution">
    <text evidence="7">The sequence shown here is derived from an EMBL/GenBank/DDBJ whole genome shotgun (WGS) entry which is preliminary data.</text>
</comment>
<dbReference type="GO" id="GO:0046872">
    <property type="term" value="F:metal ion binding"/>
    <property type="evidence" value="ECO:0007669"/>
    <property type="project" value="UniProtKB-KW"/>
</dbReference>
<dbReference type="SUPFAM" id="SSF46626">
    <property type="entry name" value="Cytochrome c"/>
    <property type="match status" value="1"/>
</dbReference>
<dbReference type="GO" id="GO:0020037">
    <property type="term" value="F:heme binding"/>
    <property type="evidence" value="ECO:0007669"/>
    <property type="project" value="InterPro"/>
</dbReference>
<accession>A0A5C5XI22</accession>
<dbReference type="GO" id="GO:0009055">
    <property type="term" value="F:electron transfer activity"/>
    <property type="evidence" value="ECO:0007669"/>
    <property type="project" value="InterPro"/>
</dbReference>
<dbReference type="AlphaFoldDB" id="A0A5C5XI22"/>
<dbReference type="Pfam" id="PF23500">
    <property type="entry name" value="DUF7133"/>
    <property type="match status" value="1"/>
</dbReference>
<feature type="signal peptide" evidence="5">
    <location>
        <begin position="1"/>
        <end position="19"/>
    </location>
</feature>
<dbReference type="SUPFAM" id="SSF48371">
    <property type="entry name" value="ARM repeat"/>
    <property type="match status" value="1"/>
</dbReference>
<dbReference type="SUPFAM" id="SSF50952">
    <property type="entry name" value="Soluble quinoprotein glucose dehydrogenase"/>
    <property type="match status" value="1"/>
</dbReference>
<evidence type="ECO:0000256" key="2">
    <source>
        <dbReference type="ARBA" id="ARBA00022723"/>
    </source>
</evidence>
<dbReference type="InterPro" id="IPR011042">
    <property type="entry name" value="6-blade_b-propeller_TolB-like"/>
</dbReference>
<dbReference type="InterPro" id="IPR036909">
    <property type="entry name" value="Cyt_c-like_dom_sf"/>
</dbReference>
<evidence type="ECO:0000313" key="7">
    <source>
        <dbReference type="EMBL" id="TWT62348.1"/>
    </source>
</evidence>
<dbReference type="Proteomes" id="UP000316095">
    <property type="component" value="Unassembled WGS sequence"/>
</dbReference>
<dbReference type="PROSITE" id="PS51007">
    <property type="entry name" value="CYTC"/>
    <property type="match status" value="1"/>
</dbReference>
<dbReference type="InterPro" id="IPR013428">
    <property type="entry name" value="Membrane-bound_put_N"/>
</dbReference>
<dbReference type="NCBIfam" id="TIGR02604">
    <property type="entry name" value="Piru_Ver_Nterm"/>
    <property type="match status" value="1"/>
</dbReference>
<dbReference type="NCBIfam" id="TIGR02603">
    <property type="entry name" value="CxxCH_TIGR02603"/>
    <property type="match status" value="1"/>
</dbReference>